<dbReference type="STRING" id="210143.A0A1R3JQI5"/>
<dbReference type="PANTHER" id="PTHR47592">
    <property type="entry name" value="PBF68 PROTEIN"/>
    <property type="match status" value="1"/>
</dbReference>
<gene>
    <name evidence="6" type="ORF">CCACVL1_04641</name>
</gene>
<dbReference type="Pfam" id="PF00665">
    <property type="entry name" value="rve"/>
    <property type="match status" value="1"/>
</dbReference>
<keyword evidence="1" id="KW-0064">Aspartyl protease</keyword>
<dbReference type="InterPro" id="IPR001878">
    <property type="entry name" value="Znf_CCHC"/>
</dbReference>
<evidence type="ECO:0000313" key="7">
    <source>
        <dbReference type="Proteomes" id="UP000188268"/>
    </source>
</evidence>
<dbReference type="Pfam" id="PF13976">
    <property type="entry name" value="gag_pre-integrs"/>
    <property type="match status" value="1"/>
</dbReference>
<dbReference type="InterPro" id="IPR054722">
    <property type="entry name" value="PolX-like_BBD"/>
</dbReference>
<dbReference type="EMBL" id="AWWV01007258">
    <property type="protein sequence ID" value="OMO97119.1"/>
    <property type="molecule type" value="Genomic_DNA"/>
</dbReference>
<keyword evidence="2" id="KW-0862">Zinc</keyword>
<protein>
    <submittedName>
        <fullName evidence="6">Integrase, catalytic core</fullName>
    </submittedName>
</protein>
<dbReference type="OrthoDB" id="411615at2759"/>
<dbReference type="Pfam" id="PF07727">
    <property type="entry name" value="RVT_2"/>
    <property type="match status" value="1"/>
</dbReference>
<reference evidence="6 7" key="1">
    <citation type="submission" date="2013-09" db="EMBL/GenBank/DDBJ databases">
        <title>Corchorus capsularis genome sequencing.</title>
        <authorList>
            <person name="Alam M."/>
            <person name="Haque M.S."/>
            <person name="Islam M.S."/>
            <person name="Emdad E.M."/>
            <person name="Islam M.M."/>
            <person name="Ahmed B."/>
            <person name="Halim A."/>
            <person name="Hossen Q.M.M."/>
            <person name="Hossain M.Z."/>
            <person name="Ahmed R."/>
            <person name="Khan M.M."/>
            <person name="Islam R."/>
            <person name="Rashid M.M."/>
            <person name="Khan S.A."/>
            <person name="Rahman M.S."/>
            <person name="Alam M."/>
        </authorList>
    </citation>
    <scope>NUCLEOTIDE SEQUENCE [LARGE SCALE GENOMIC DNA]</scope>
    <source>
        <strain evidence="7">cv. CVL-1</strain>
        <tissue evidence="6">Whole seedling</tissue>
    </source>
</reference>
<dbReference type="AlphaFoldDB" id="A0A1R3JQI5"/>
<evidence type="ECO:0000256" key="1">
    <source>
        <dbReference type="ARBA" id="ARBA00022750"/>
    </source>
</evidence>
<dbReference type="PANTHER" id="PTHR47592:SF31">
    <property type="entry name" value="ZINC FINGER, CCHC-TYPE-RELATED"/>
    <property type="match status" value="1"/>
</dbReference>
<dbReference type="InterPro" id="IPR001584">
    <property type="entry name" value="Integrase_cat-core"/>
</dbReference>
<dbReference type="InterPro" id="IPR036397">
    <property type="entry name" value="RNaseH_sf"/>
</dbReference>
<proteinExistence type="predicted"/>
<feature type="region of interest" description="Disordered" evidence="3">
    <location>
        <begin position="1008"/>
        <end position="1031"/>
    </location>
</feature>
<feature type="compositionally biased region" description="Low complexity" evidence="3">
    <location>
        <begin position="1008"/>
        <end position="1018"/>
    </location>
</feature>
<dbReference type="GO" id="GO:0003676">
    <property type="term" value="F:nucleic acid binding"/>
    <property type="evidence" value="ECO:0007669"/>
    <property type="project" value="InterPro"/>
</dbReference>
<dbReference type="SMART" id="SM00343">
    <property type="entry name" value="ZnF_C2HC"/>
    <property type="match status" value="1"/>
</dbReference>
<dbReference type="SUPFAM" id="SSF57756">
    <property type="entry name" value="Retrovirus zinc finger-like domains"/>
    <property type="match status" value="1"/>
</dbReference>
<dbReference type="Proteomes" id="UP000188268">
    <property type="component" value="Unassembled WGS sequence"/>
</dbReference>
<keyword evidence="2" id="KW-0863">Zinc-finger</keyword>
<name>A0A1R3JQI5_COCAP</name>
<dbReference type="SUPFAM" id="SSF56672">
    <property type="entry name" value="DNA/RNA polymerases"/>
    <property type="match status" value="1"/>
</dbReference>
<dbReference type="InterPro" id="IPR013103">
    <property type="entry name" value="RVT_2"/>
</dbReference>
<feature type="compositionally biased region" description="Gly residues" evidence="3">
    <location>
        <begin position="1019"/>
        <end position="1031"/>
    </location>
</feature>
<dbReference type="Gene3D" id="3.30.420.10">
    <property type="entry name" value="Ribonuclease H-like superfamily/Ribonuclease H"/>
    <property type="match status" value="1"/>
</dbReference>
<keyword evidence="1" id="KW-0378">Hydrolase</keyword>
<accession>A0A1R3JQI5</accession>
<dbReference type="PROSITE" id="PS50158">
    <property type="entry name" value="ZF_CCHC"/>
    <property type="match status" value="1"/>
</dbReference>
<evidence type="ECO:0000259" key="5">
    <source>
        <dbReference type="PROSITE" id="PS50994"/>
    </source>
</evidence>
<keyword evidence="2" id="KW-0479">Metal-binding</keyword>
<dbReference type="Pfam" id="PF22936">
    <property type="entry name" value="Pol_BBD"/>
    <property type="match status" value="1"/>
</dbReference>
<evidence type="ECO:0000259" key="4">
    <source>
        <dbReference type="PROSITE" id="PS50158"/>
    </source>
</evidence>
<feature type="domain" description="Integrase catalytic" evidence="5">
    <location>
        <begin position="446"/>
        <end position="616"/>
    </location>
</feature>
<evidence type="ECO:0000256" key="3">
    <source>
        <dbReference type="SAM" id="MobiDB-lite"/>
    </source>
</evidence>
<dbReference type="Gene3D" id="4.10.60.10">
    <property type="entry name" value="Zinc finger, CCHC-type"/>
    <property type="match status" value="1"/>
</dbReference>
<organism evidence="6 7">
    <name type="scientific">Corchorus capsularis</name>
    <name type="common">Jute</name>
    <dbReference type="NCBI Taxonomy" id="210143"/>
    <lineage>
        <taxon>Eukaryota</taxon>
        <taxon>Viridiplantae</taxon>
        <taxon>Streptophyta</taxon>
        <taxon>Embryophyta</taxon>
        <taxon>Tracheophyta</taxon>
        <taxon>Spermatophyta</taxon>
        <taxon>Magnoliopsida</taxon>
        <taxon>eudicotyledons</taxon>
        <taxon>Gunneridae</taxon>
        <taxon>Pentapetalae</taxon>
        <taxon>rosids</taxon>
        <taxon>malvids</taxon>
        <taxon>Malvales</taxon>
        <taxon>Malvaceae</taxon>
        <taxon>Grewioideae</taxon>
        <taxon>Apeibeae</taxon>
        <taxon>Corchorus</taxon>
    </lineage>
</organism>
<dbReference type="GO" id="GO:0015074">
    <property type="term" value="P:DNA integration"/>
    <property type="evidence" value="ECO:0007669"/>
    <property type="project" value="InterPro"/>
</dbReference>
<comment type="caution">
    <text evidence="6">The sequence shown here is derived from an EMBL/GenBank/DDBJ whole genome shotgun (WGS) entry which is preliminary data.</text>
</comment>
<dbReference type="InterPro" id="IPR043502">
    <property type="entry name" value="DNA/RNA_pol_sf"/>
</dbReference>
<dbReference type="Gramene" id="OMO97119">
    <property type="protein sequence ID" value="OMO97119"/>
    <property type="gene ID" value="CCACVL1_04641"/>
</dbReference>
<evidence type="ECO:0000313" key="6">
    <source>
        <dbReference type="EMBL" id="OMO97119.1"/>
    </source>
</evidence>
<keyword evidence="7" id="KW-1185">Reference proteome</keyword>
<evidence type="ECO:0000256" key="2">
    <source>
        <dbReference type="PROSITE-ProRule" id="PRU00047"/>
    </source>
</evidence>
<feature type="domain" description="CCHC-type" evidence="4">
    <location>
        <begin position="214"/>
        <end position="228"/>
    </location>
</feature>
<keyword evidence="1" id="KW-0645">Protease</keyword>
<dbReference type="GO" id="GO:0004190">
    <property type="term" value="F:aspartic-type endopeptidase activity"/>
    <property type="evidence" value="ECO:0007669"/>
    <property type="project" value="UniProtKB-KW"/>
</dbReference>
<sequence length="1031" mass="116583">MAVNDATMKILAQNDVGKLNQFDGTNFTRWKDKIRFLLSAVKVYYVLDENLPALPAATPDDTDEQRAERQNREDDMMTCRGLILNSLTDRLYDLYSTLQTPREIWTALETKYQNEKRGTDKFLALNYFDFKMTDDKPVMDQIHELQIMTHLQIECETRIRDEKMSKDKDAAESSKNKSQVHMVGAKFGNKSDKSKSLKVNNKGFKKNSKSDKTCFHCGKKGHFIKECRYKKREDKKSGSSSKTNEANIVKDEDYVAVVIEVNAVVAASSDFFIDSGATIHICNNKDLFSSYVEDESEVFMGNQAAVRVVGKGNVSLNFTSGQKLTLVNVHHVPDVKRNLVSASLLVKRGFKILLESDKVVITKNGAFIGKGYSLDRLFKLSINEINSVSVYLIGSIYNVESSNLWNSRLGHLNYATLKYMASHDYFICKHDYPDKCEVCAQAKITRKPFPKAERETQILDLIHSDICELNGKLTRGGKRYFITFIDDCSRYVYVHLLKTKNEAFEAFKEFKAKVENQKERKIKVLRSDRGGEYFFDDFDEFCEEHGIIHQRTAPFTPQHNGVAERKNRTLVDMEALASRDAAFWQEAVNDEMDSIMANGTWVLVDLPPGSKPIKNKWVFRRKYNSDGSLQTFKARLVVKASIYKLHIHQMDVKTAFLNGDLKEEVYMEQPEGFVLPGNENKVCKLVKSLYGLKQAPKQWHEKFDIAILSFGFRHNTADKCIYSKFTSEYGVVICLYVDDMLIFGTNMIGINETKKFLTSVFKMKDLNEVDTILGIKVIKYDNKYMLSQSHYIEKLLNKFNYLKISDYTTPYESSVTLLKSNARPIEQLKYASAIGSLMYAMHCTRPDIAYAVSKLSRFTHNPSMEHWRAIERAAVVKQTKEHGHVDAGCLDGVNGVLPAVGAVSTGAAGSLLRGTEAFVADAGGNYLADDEQDIAGRRWEGDEKEDSPPGMLIASSLSRRILPAPFEIGGEEFISGRLKSDDFRGDLEEMKARNELRKLRQMDLQILSSTELRSSSGTSGQGGGAIPDGGG</sequence>
<dbReference type="GO" id="GO:0008270">
    <property type="term" value="F:zinc ion binding"/>
    <property type="evidence" value="ECO:0007669"/>
    <property type="project" value="UniProtKB-KW"/>
</dbReference>
<dbReference type="SUPFAM" id="SSF53098">
    <property type="entry name" value="Ribonuclease H-like"/>
    <property type="match status" value="1"/>
</dbReference>
<dbReference type="InterPro" id="IPR025724">
    <property type="entry name" value="GAG-pre-integrase_dom"/>
</dbReference>
<dbReference type="Pfam" id="PF14223">
    <property type="entry name" value="Retrotran_gag_2"/>
    <property type="match status" value="1"/>
</dbReference>
<dbReference type="InterPro" id="IPR036875">
    <property type="entry name" value="Znf_CCHC_sf"/>
</dbReference>
<dbReference type="PROSITE" id="PS50994">
    <property type="entry name" value="INTEGRASE"/>
    <property type="match status" value="1"/>
</dbReference>
<dbReference type="InterPro" id="IPR012337">
    <property type="entry name" value="RNaseH-like_sf"/>
</dbReference>